<keyword evidence="5" id="KW-1185">Reference proteome</keyword>
<accession>A0A7W5C541</accession>
<name>A0A7W5C541_9BACL</name>
<dbReference type="Pfam" id="PF07963">
    <property type="entry name" value="N_methyl"/>
    <property type="match status" value="1"/>
</dbReference>
<protein>
    <submittedName>
        <fullName evidence="4">Prepilin-type N-terminal cleavage/methylation domain-containing protein</fullName>
    </submittedName>
</protein>
<sequence length="151" mass="16775">MRNQKGLTLIEVMGSIVLLGIAVLGITYILQQSSIDTKSNEKTDDAVVAARNVMEEIKNKLKSTATSTTVYGQAIPLQQLRDRSSSIIYYPDASNRRYELQIQSHATTLGAVPLTNSVVSDLDSIFRRVTVTCIDLSTQKEFELEAFVEFK</sequence>
<dbReference type="InterPro" id="IPR012902">
    <property type="entry name" value="N_methyl_site"/>
</dbReference>
<dbReference type="Proteomes" id="UP000518605">
    <property type="component" value="Unassembled WGS sequence"/>
</dbReference>
<evidence type="ECO:0000256" key="1">
    <source>
        <dbReference type="ARBA" id="ARBA00004241"/>
    </source>
</evidence>
<reference evidence="4 5" key="1">
    <citation type="submission" date="2020-08" db="EMBL/GenBank/DDBJ databases">
        <title>Genomic Encyclopedia of Type Strains, Phase III (KMG-III): the genomes of soil and plant-associated and newly described type strains.</title>
        <authorList>
            <person name="Whitman W."/>
        </authorList>
    </citation>
    <scope>NUCLEOTIDE SEQUENCE [LARGE SCALE GENOMIC DNA]</scope>
    <source>
        <strain evidence="4 5">CECT 8234</strain>
    </source>
</reference>
<dbReference type="PROSITE" id="PS00409">
    <property type="entry name" value="PROKAR_NTER_METHYL"/>
    <property type="match status" value="1"/>
</dbReference>
<dbReference type="NCBIfam" id="TIGR02532">
    <property type="entry name" value="IV_pilin_GFxxxE"/>
    <property type="match status" value="1"/>
</dbReference>
<keyword evidence="3" id="KW-0812">Transmembrane</keyword>
<evidence type="ECO:0000256" key="3">
    <source>
        <dbReference type="SAM" id="Phobius"/>
    </source>
</evidence>
<evidence type="ECO:0000256" key="2">
    <source>
        <dbReference type="ARBA" id="ARBA00023287"/>
    </source>
</evidence>
<dbReference type="GO" id="GO:0009986">
    <property type="term" value="C:cell surface"/>
    <property type="evidence" value="ECO:0007669"/>
    <property type="project" value="UniProtKB-SubCell"/>
</dbReference>
<comment type="caution">
    <text evidence="4">The sequence shown here is derived from an EMBL/GenBank/DDBJ whole genome shotgun (WGS) entry which is preliminary data.</text>
</comment>
<comment type="subcellular location">
    <subcellularLocation>
        <location evidence="1">Cell surface</location>
    </subcellularLocation>
</comment>
<dbReference type="RefSeq" id="WP_183560005.1">
    <property type="nucleotide sequence ID" value="NZ_CBCSLB010000002.1"/>
</dbReference>
<feature type="transmembrane region" description="Helical" evidence="3">
    <location>
        <begin position="7"/>
        <end position="30"/>
    </location>
</feature>
<dbReference type="AlphaFoldDB" id="A0A7W5C541"/>
<keyword evidence="3" id="KW-1133">Transmembrane helix</keyword>
<evidence type="ECO:0000313" key="5">
    <source>
        <dbReference type="Proteomes" id="UP000518605"/>
    </source>
</evidence>
<proteinExistence type="predicted"/>
<keyword evidence="2" id="KW-0178">Competence</keyword>
<evidence type="ECO:0000313" key="4">
    <source>
        <dbReference type="EMBL" id="MBB3151228.1"/>
    </source>
</evidence>
<dbReference type="EMBL" id="JACHXW010000003">
    <property type="protein sequence ID" value="MBB3151228.1"/>
    <property type="molecule type" value="Genomic_DNA"/>
</dbReference>
<gene>
    <name evidence="4" type="ORF">FHS16_001271</name>
</gene>
<dbReference type="GO" id="GO:0030420">
    <property type="term" value="P:establishment of competence for transformation"/>
    <property type="evidence" value="ECO:0007669"/>
    <property type="project" value="UniProtKB-KW"/>
</dbReference>
<organism evidence="4 5">
    <name type="scientific">Paenibacillus endophyticus</name>
    <dbReference type="NCBI Taxonomy" id="1294268"/>
    <lineage>
        <taxon>Bacteria</taxon>
        <taxon>Bacillati</taxon>
        <taxon>Bacillota</taxon>
        <taxon>Bacilli</taxon>
        <taxon>Bacillales</taxon>
        <taxon>Paenibacillaceae</taxon>
        <taxon>Paenibacillus</taxon>
    </lineage>
</organism>
<keyword evidence="3" id="KW-0472">Membrane</keyword>